<dbReference type="InterPro" id="IPR032111">
    <property type="entry name" value="Clostridium_phage_holin"/>
</dbReference>
<accession>A0A837HT88</accession>
<name>A0A837HT88_9BACT</name>
<gene>
    <name evidence="2" type="ORF">UT35_C0004G0006</name>
</gene>
<dbReference type="Pfam" id="PF16079">
    <property type="entry name" value="Phage_holin_5_2"/>
    <property type="match status" value="1"/>
</dbReference>
<evidence type="ECO:0000313" key="3">
    <source>
        <dbReference type="Proteomes" id="UP000033996"/>
    </source>
</evidence>
<comment type="caution">
    <text evidence="2">The sequence shown here is derived from an EMBL/GenBank/DDBJ whole genome shotgun (WGS) entry which is preliminary data.</text>
</comment>
<protein>
    <recommendedName>
        <fullName evidence="4">Holin</fullName>
    </recommendedName>
</protein>
<keyword evidence="1" id="KW-1133">Transmembrane helix</keyword>
<reference evidence="2 3" key="1">
    <citation type="journal article" date="2015" name="Nature">
        <title>rRNA introns, odd ribosomes, and small enigmatic genomes across a large radiation of phyla.</title>
        <authorList>
            <person name="Brown C.T."/>
            <person name="Hug L.A."/>
            <person name="Thomas B.C."/>
            <person name="Sharon I."/>
            <person name="Castelle C.J."/>
            <person name="Singh A."/>
            <person name="Wilkins M.J."/>
            <person name="Williams K.H."/>
            <person name="Banfield J.F."/>
        </authorList>
    </citation>
    <scope>NUCLEOTIDE SEQUENCE [LARGE SCALE GENOMIC DNA]</scope>
</reference>
<proteinExistence type="predicted"/>
<organism evidence="2 3">
    <name type="scientific">Candidatus Yanofskybacteria bacterium GW2011_GWD1_39_16</name>
    <dbReference type="NCBI Taxonomy" id="1619030"/>
    <lineage>
        <taxon>Bacteria</taxon>
        <taxon>Candidatus Yanofskyibacteriota</taxon>
    </lineage>
</organism>
<feature type="transmembrane region" description="Helical" evidence="1">
    <location>
        <begin position="28"/>
        <end position="49"/>
    </location>
</feature>
<evidence type="ECO:0000256" key="1">
    <source>
        <dbReference type="SAM" id="Phobius"/>
    </source>
</evidence>
<dbReference type="EMBL" id="LBWL01000004">
    <property type="protein sequence ID" value="KKR09467.1"/>
    <property type="molecule type" value="Genomic_DNA"/>
</dbReference>
<keyword evidence="1" id="KW-0812">Transmembrane</keyword>
<keyword evidence="1" id="KW-0472">Membrane</keyword>
<evidence type="ECO:0008006" key="4">
    <source>
        <dbReference type="Google" id="ProtNLM"/>
    </source>
</evidence>
<dbReference type="Proteomes" id="UP000033996">
    <property type="component" value="Unassembled WGS sequence"/>
</dbReference>
<dbReference type="AlphaFoldDB" id="A0A837HT88"/>
<sequence>MQYIDDAVAIGLVIGLTQMMKGYVSDKYTPLISLFFGIVGGITISGLSVEGAVKGVIYGLTASGLYDHRKIVK</sequence>
<evidence type="ECO:0000313" key="2">
    <source>
        <dbReference type="EMBL" id="KKR09467.1"/>
    </source>
</evidence>